<dbReference type="AlphaFoldDB" id="A0A1F5YQR5"/>
<proteinExistence type="predicted"/>
<accession>A0A1F5YQR5</accession>
<protein>
    <recommendedName>
        <fullName evidence="1">Glycosyltransferase 2-like domain-containing protein</fullName>
    </recommendedName>
</protein>
<dbReference type="EMBL" id="MFJD01000007">
    <property type="protein sequence ID" value="OGG02538.1"/>
    <property type="molecule type" value="Genomic_DNA"/>
</dbReference>
<name>A0A1F5YQR5_9BACT</name>
<dbReference type="Proteomes" id="UP000178448">
    <property type="component" value="Unassembled WGS sequence"/>
</dbReference>
<comment type="caution">
    <text evidence="2">The sequence shown here is derived from an EMBL/GenBank/DDBJ whole genome shotgun (WGS) entry which is preliminary data.</text>
</comment>
<dbReference type="GO" id="GO:0016758">
    <property type="term" value="F:hexosyltransferase activity"/>
    <property type="evidence" value="ECO:0007669"/>
    <property type="project" value="UniProtKB-ARBA"/>
</dbReference>
<dbReference type="Gene3D" id="3.90.550.10">
    <property type="entry name" value="Spore Coat Polysaccharide Biosynthesis Protein SpsA, Chain A"/>
    <property type="match status" value="1"/>
</dbReference>
<evidence type="ECO:0000259" key="1">
    <source>
        <dbReference type="Pfam" id="PF00535"/>
    </source>
</evidence>
<evidence type="ECO:0000313" key="3">
    <source>
        <dbReference type="Proteomes" id="UP000178448"/>
    </source>
</evidence>
<dbReference type="SUPFAM" id="SSF53448">
    <property type="entry name" value="Nucleotide-diphospho-sugar transferases"/>
    <property type="match status" value="1"/>
</dbReference>
<evidence type="ECO:0000313" key="2">
    <source>
        <dbReference type="EMBL" id="OGG02538.1"/>
    </source>
</evidence>
<organism evidence="2 3">
    <name type="scientific">Candidatus Gottesmanbacteria bacterium RBG_16_52_11</name>
    <dbReference type="NCBI Taxonomy" id="1798374"/>
    <lineage>
        <taxon>Bacteria</taxon>
        <taxon>Candidatus Gottesmaniibacteriota</taxon>
    </lineage>
</organism>
<reference evidence="2 3" key="1">
    <citation type="journal article" date="2016" name="Nat. Commun.">
        <title>Thousands of microbial genomes shed light on interconnected biogeochemical processes in an aquifer system.</title>
        <authorList>
            <person name="Anantharaman K."/>
            <person name="Brown C.T."/>
            <person name="Hug L.A."/>
            <person name="Sharon I."/>
            <person name="Castelle C.J."/>
            <person name="Probst A.J."/>
            <person name="Thomas B.C."/>
            <person name="Singh A."/>
            <person name="Wilkins M.J."/>
            <person name="Karaoz U."/>
            <person name="Brodie E.L."/>
            <person name="Williams K.H."/>
            <person name="Hubbard S.S."/>
            <person name="Banfield J.F."/>
        </authorList>
    </citation>
    <scope>NUCLEOTIDE SEQUENCE [LARGE SCALE GENOMIC DNA]</scope>
</reference>
<dbReference type="InterPro" id="IPR001173">
    <property type="entry name" value="Glyco_trans_2-like"/>
</dbReference>
<sequence>MKTFKQSEPLVTVIMTALNAADFIGEALTSLVNQTYRNLEIIVVDDGSKDGTWENILEFAATDSRIRAYRLKGNIGPSGATNFAMKKARGKYVARLDADDISYRDRIGKQVEFLEKNRSVIMLGGQCDIITEAGEPVGKKQFPQSHDDIRSALFIMNPIPHPACMFRRAVYEKAKLRYERKFHVSHDLKILYRMLKLGRFANLPDTLIEYRLRPNSITHKDPKRSFRETVEIRHWALSQGYTPTLKSFCIHILQMALVAVLPNPVITRLFHFWRIRSFVSSIPAFIGRATRLAVRFVPAMIAFLLLPKTE</sequence>
<dbReference type="PANTHER" id="PTHR22916">
    <property type="entry name" value="GLYCOSYLTRANSFERASE"/>
    <property type="match status" value="1"/>
</dbReference>
<dbReference type="STRING" id="1798374.A2Z33_01955"/>
<gene>
    <name evidence="2" type="ORF">A2Z33_01955</name>
</gene>
<dbReference type="Pfam" id="PF00535">
    <property type="entry name" value="Glycos_transf_2"/>
    <property type="match status" value="1"/>
</dbReference>
<feature type="domain" description="Glycosyltransferase 2-like" evidence="1">
    <location>
        <begin position="12"/>
        <end position="172"/>
    </location>
</feature>
<dbReference type="CDD" id="cd00761">
    <property type="entry name" value="Glyco_tranf_GTA_type"/>
    <property type="match status" value="1"/>
</dbReference>
<dbReference type="PANTHER" id="PTHR22916:SF3">
    <property type="entry name" value="UDP-GLCNAC:BETAGAL BETA-1,3-N-ACETYLGLUCOSAMINYLTRANSFERASE-LIKE PROTEIN 1"/>
    <property type="match status" value="1"/>
</dbReference>
<dbReference type="InterPro" id="IPR029044">
    <property type="entry name" value="Nucleotide-diphossugar_trans"/>
</dbReference>